<feature type="compositionally biased region" description="Pro residues" evidence="1">
    <location>
        <begin position="70"/>
        <end position="95"/>
    </location>
</feature>
<dbReference type="Proteomes" id="UP001500767">
    <property type="component" value="Unassembled WGS sequence"/>
</dbReference>
<dbReference type="RefSeq" id="WP_204913049.1">
    <property type="nucleotide sequence ID" value="NZ_BAAAYR010000007.1"/>
</dbReference>
<evidence type="ECO:0008006" key="5">
    <source>
        <dbReference type="Google" id="ProtNLM"/>
    </source>
</evidence>
<evidence type="ECO:0000256" key="1">
    <source>
        <dbReference type="SAM" id="MobiDB-lite"/>
    </source>
</evidence>
<keyword evidence="4" id="KW-1185">Reference proteome</keyword>
<feature type="compositionally biased region" description="Low complexity" evidence="1">
    <location>
        <begin position="96"/>
        <end position="111"/>
    </location>
</feature>
<feature type="signal peptide" evidence="2">
    <location>
        <begin position="1"/>
        <end position="25"/>
    </location>
</feature>
<evidence type="ECO:0000256" key="2">
    <source>
        <dbReference type="SAM" id="SignalP"/>
    </source>
</evidence>
<feature type="chain" id="PRO_5047122082" description="Right handed beta helix domain-containing protein" evidence="2">
    <location>
        <begin position="26"/>
        <end position="360"/>
    </location>
</feature>
<evidence type="ECO:0000313" key="4">
    <source>
        <dbReference type="Proteomes" id="UP001500767"/>
    </source>
</evidence>
<reference evidence="4" key="1">
    <citation type="journal article" date="2019" name="Int. J. Syst. Evol. Microbiol.">
        <title>The Global Catalogue of Microorganisms (GCM) 10K type strain sequencing project: providing services to taxonomists for standard genome sequencing and annotation.</title>
        <authorList>
            <consortium name="The Broad Institute Genomics Platform"/>
            <consortium name="The Broad Institute Genome Sequencing Center for Infectious Disease"/>
            <person name="Wu L."/>
            <person name="Ma J."/>
        </authorList>
    </citation>
    <scope>NUCLEOTIDE SEQUENCE [LARGE SCALE GENOMIC DNA]</scope>
    <source>
        <strain evidence="4">JCM 16540</strain>
    </source>
</reference>
<dbReference type="Gene3D" id="2.160.20.10">
    <property type="entry name" value="Single-stranded right-handed beta-helix, Pectin lyase-like"/>
    <property type="match status" value="1"/>
</dbReference>
<evidence type="ECO:0000313" key="3">
    <source>
        <dbReference type="EMBL" id="GAA3579360.1"/>
    </source>
</evidence>
<proteinExistence type="predicted"/>
<name>A0ABP6Y8Z7_9ACTN</name>
<feature type="compositionally biased region" description="Polar residues" evidence="1">
    <location>
        <begin position="112"/>
        <end position="135"/>
    </location>
</feature>
<gene>
    <name evidence="3" type="ORF">GCM10022197_41050</name>
</gene>
<dbReference type="InterPro" id="IPR011050">
    <property type="entry name" value="Pectin_lyase_fold/virulence"/>
</dbReference>
<dbReference type="EMBL" id="BAAAYR010000007">
    <property type="protein sequence ID" value="GAA3579360.1"/>
    <property type="molecule type" value="Genomic_DNA"/>
</dbReference>
<comment type="caution">
    <text evidence="3">The sequence shown here is derived from an EMBL/GenBank/DDBJ whole genome shotgun (WGS) entry which is preliminary data.</text>
</comment>
<dbReference type="SUPFAM" id="SSF51126">
    <property type="entry name" value="Pectin lyase-like"/>
    <property type="match status" value="1"/>
</dbReference>
<protein>
    <recommendedName>
        <fullName evidence="5">Right handed beta helix domain-containing protein</fullName>
    </recommendedName>
</protein>
<organism evidence="3 4">
    <name type="scientific">Microlunatus spumicola</name>
    <dbReference type="NCBI Taxonomy" id="81499"/>
    <lineage>
        <taxon>Bacteria</taxon>
        <taxon>Bacillati</taxon>
        <taxon>Actinomycetota</taxon>
        <taxon>Actinomycetes</taxon>
        <taxon>Propionibacteriales</taxon>
        <taxon>Propionibacteriaceae</taxon>
        <taxon>Microlunatus</taxon>
    </lineage>
</organism>
<dbReference type="InterPro" id="IPR012334">
    <property type="entry name" value="Pectin_lyas_fold"/>
</dbReference>
<accession>A0ABP6Y8Z7</accession>
<keyword evidence="2" id="KW-0732">Signal</keyword>
<feature type="region of interest" description="Disordered" evidence="1">
    <location>
        <begin position="69"/>
        <end position="135"/>
    </location>
</feature>
<sequence>MRRSLTIFVFLVLAALLGGSLAAGAATPNDTTCRKVVKSTKSPSQADLLKYSACRFDMLDARVAALAPVGNPPAPNPPVPSSEPKPSATPTPTSPPSTTSPGPTGSGDMPTAGSTGVPSGTTLTAYSGPATITTPGTVIDGKRITSCIVVKADDVTIRNSLIQSKGCFFNVLSENGSTGLQLVDVEIDGQGNGSGDSAVNGAGYTCLRCDVHGTIDGFKVGSNVVIQDSYIHDLVGTSDSHNDGIQVLAGKHIKIQHNSILIGLKSATSGILVKADFGAISDLVIERNLLAGGAWTLYAGSEEGNGGDGPATGVTVKNNQFSTRYFSKGGAFGPLTDTLQSYAVAGNVWADGPGKGTAVS</sequence>